<name>A0A8J3X4P9_9ACTN</name>
<reference evidence="2 3" key="1">
    <citation type="submission" date="2021-01" db="EMBL/GenBank/DDBJ databases">
        <title>Whole genome shotgun sequence of Planotetraspora mira NBRC 15435.</title>
        <authorList>
            <person name="Komaki H."/>
            <person name="Tamura T."/>
        </authorList>
    </citation>
    <scope>NUCLEOTIDE SEQUENCE [LARGE SCALE GENOMIC DNA]</scope>
    <source>
        <strain evidence="2 3">NBRC 15435</strain>
    </source>
</reference>
<accession>A0A8J3X4P9</accession>
<organism evidence="2 3">
    <name type="scientific">Planotetraspora mira</name>
    <dbReference type="NCBI Taxonomy" id="58121"/>
    <lineage>
        <taxon>Bacteria</taxon>
        <taxon>Bacillati</taxon>
        <taxon>Actinomycetota</taxon>
        <taxon>Actinomycetes</taxon>
        <taxon>Streptosporangiales</taxon>
        <taxon>Streptosporangiaceae</taxon>
        <taxon>Planotetraspora</taxon>
    </lineage>
</organism>
<dbReference type="InterPro" id="IPR047838">
    <property type="entry name" value="STM4013-like"/>
</dbReference>
<dbReference type="Pfam" id="PF00884">
    <property type="entry name" value="Sulfatase"/>
    <property type="match status" value="1"/>
</dbReference>
<evidence type="ECO:0000259" key="1">
    <source>
        <dbReference type="Pfam" id="PF00884"/>
    </source>
</evidence>
<sequence length="307" mass="34071">MRDLNTRDVITRDLITRDMNTRDMNTVVGSHDILLVTLDTLRYDVAARLVADGRLPNLARVLPEGRWERRHSPGSFTYAAHAAMFAGFLPTPAEPGAHARPFAARFPGSETTAAGTWVFDAPDLPTGLAKAGYQTVCVGGVGFFNKQSPLGSALPGLFEESHWAPEFGVTSRHSLERQIDRAELALRDRDEPAFLFVNVSALHQPNWFHLAGAAQEDGDTLESHAAALEYVDRHIGRLFALMTRNRPCFTIICSDHGTAYGESGHTGHRIGHEVVWTVPYAEFVLERTPARPRPQWGRARAWDRIRG</sequence>
<dbReference type="InterPro" id="IPR000917">
    <property type="entry name" value="Sulfatase_N"/>
</dbReference>
<dbReference type="EMBL" id="BOOO01000006">
    <property type="protein sequence ID" value="GII27922.1"/>
    <property type="molecule type" value="Genomic_DNA"/>
</dbReference>
<dbReference type="Proteomes" id="UP000650628">
    <property type="component" value="Unassembled WGS sequence"/>
</dbReference>
<protein>
    <submittedName>
        <fullName evidence="2">Membrane protein</fullName>
    </submittedName>
</protein>
<comment type="caution">
    <text evidence="2">The sequence shown here is derived from an EMBL/GenBank/DDBJ whole genome shotgun (WGS) entry which is preliminary data.</text>
</comment>
<keyword evidence="3" id="KW-1185">Reference proteome</keyword>
<dbReference type="AlphaFoldDB" id="A0A8J3X4P9"/>
<dbReference type="NCBIfam" id="NF038075">
    <property type="entry name" value="fam_STM4013"/>
    <property type="match status" value="1"/>
</dbReference>
<dbReference type="Gene3D" id="3.40.720.10">
    <property type="entry name" value="Alkaline Phosphatase, subunit A"/>
    <property type="match status" value="1"/>
</dbReference>
<gene>
    <name evidence="2" type="ORF">Pmi06nite_13640</name>
</gene>
<dbReference type="InterPro" id="IPR017850">
    <property type="entry name" value="Alkaline_phosphatase_core_sf"/>
</dbReference>
<proteinExistence type="predicted"/>
<feature type="domain" description="Sulfatase N-terminal" evidence="1">
    <location>
        <begin position="32"/>
        <end position="273"/>
    </location>
</feature>
<evidence type="ECO:0000313" key="3">
    <source>
        <dbReference type="Proteomes" id="UP000650628"/>
    </source>
</evidence>
<dbReference type="SUPFAM" id="SSF53649">
    <property type="entry name" value="Alkaline phosphatase-like"/>
    <property type="match status" value="1"/>
</dbReference>
<evidence type="ECO:0000313" key="2">
    <source>
        <dbReference type="EMBL" id="GII27922.1"/>
    </source>
</evidence>